<dbReference type="OrthoDB" id="2122982at2759"/>
<accession>A0A6A5R743</accession>
<proteinExistence type="predicted"/>
<keyword evidence="2" id="KW-1185">Reference proteome</keyword>
<protein>
    <submittedName>
        <fullName evidence="1">Uncharacterized protein</fullName>
    </submittedName>
</protein>
<organism evidence="1 2">
    <name type="scientific">Didymella exigua CBS 183.55</name>
    <dbReference type="NCBI Taxonomy" id="1150837"/>
    <lineage>
        <taxon>Eukaryota</taxon>
        <taxon>Fungi</taxon>
        <taxon>Dikarya</taxon>
        <taxon>Ascomycota</taxon>
        <taxon>Pezizomycotina</taxon>
        <taxon>Dothideomycetes</taxon>
        <taxon>Pleosporomycetidae</taxon>
        <taxon>Pleosporales</taxon>
        <taxon>Pleosporineae</taxon>
        <taxon>Didymellaceae</taxon>
        <taxon>Didymella</taxon>
    </lineage>
</organism>
<gene>
    <name evidence="1" type="ORF">M421DRAFT_405441</name>
</gene>
<dbReference type="RefSeq" id="XP_033443805.1">
    <property type="nucleotide sequence ID" value="XM_033590295.1"/>
</dbReference>
<name>A0A6A5R743_9PLEO</name>
<dbReference type="EMBL" id="ML979003">
    <property type="protein sequence ID" value="KAF1923552.1"/>
    <property type="molecule type" value="Genomic_DNA"/>
</dbReference>
<sequence>MAFRAYTPCIRGVASKTLGQGVEWSTEKRREVEGDCFVCYKELRAGVDEPTFCVDSCGANFHWSSLQDWKEQTPVAATRCPLYQHVWNDPTFQQQSLPDVSERNFYTYSNWLYRSEIMMGGENTNVCYNNLVESYVTGQALHDEKFCKSVLRAFVELCVDDRRFPGSAVIQMAYAMTSGPCSLRWLLIGLYMRLDLEEACISFTLEKQPVQLLRGLSFALLEESPT</sequence>
<dbReference type="Gene3D" id="3.30.40.10">
    <property type="entry name" value="Zinc/RING finger domain, C3HC4 (zinc finger)"/>
    <property type="match status" value="1"/>
</dbReference>
<dbReference type="AlphaFoldDB" id="A0A6A5R743"/>
<evidence type="ECO:0000313" key="2">
    <source>
        <dbReference type="Proteomes" id="UP000800082"/>
    </source>
</evidence>
<dbReference type="Proteomes" id="UP000800082">
    <property type="component" value="Unassembled WGS sequence"/>
</dbReference>
<dbReference type="GeneID" id="54347958"/>
<dbReference type="InterPro" id="IPR013083">
    <property type="entry name" value="Znf_RING/FYVE/PHD"/>
</dbReference>
<evidence type="ECO:0000313" key="1">
    <source>
        <dbReference type="EMBL" id="KAF1923552.1"/>
    </source>
</evidence>
<reference evidence="1" key="1">
    <citation type="journal article" date="2020" name="Stud. Mycol.">
        <title>101 Dothideomycetes genomes: a test case for predicting lifestyles and emergence of pathogens.</title>
        <authorList>
            <person name="Haridas S."/>
            <person name="Albert R."/>
            <person name="Binder M."/>
            <person name="Bloem J."/>
            <person name="Labutti K."/>
            <person name="Salamov A."/>
            <person name="Andreopoulos B."/>
            <person name="Baker S."/>
            <person name="Barry K."/>
            <person name="Bills G."/>
            <person name="Bluhm B."/>
            <person name="Cannon C."/>
            <person name="Castanera R."/>
            <person name="Culley D."/>
            <person name="Daum C."/>
            <person name="Ezra D."/>
            <person name="Gonzalez J."/>
            <person name="Henrissat B."/>
            <person name="Kuo A."/>
            <person name="Liang C."/>
            <person name="Lipzen A."/>
            <person name="Lutzoni F."/>
            <person name="Magnuson J."/>
            <person name="Mondo S."/>
            <person name="Nolan M."/>
            <person name="Ohm R."/>
            <person name="Pangilinan J."/>
            <person name="Park H.-J."/>
            <person name="Ramirez L."/>
            <person name="Alfaro M."/>
            <person name="Sun H."/>
            <person name="Tritt A."/>
            <person name="Yoshinaga Y."/>
            <person name="Zwiers L.-H."/>
            <person name="Turgeon B."/>
            <person name="Goodwin S."/>
            <person name="Spatafora J."/>
            <person name="Crous P."/>
            <person name="Grigoriev I."/>
        </authorList>
    </citation>
    <scope>NUCLEOTIDE SEQUENCE</scope>
    <source>
        <strain evidence="1">CBS 183.55</strain>
    </source>
</reference>